<evidence type="ECO:0000256" key="1">
    <source>
        <dbReference type="SAM" id="MobiDB-lite"/>
    </source>
</evidence>
<gene>
    <name evidence="2" type="ORF">V6N12_029663</name>
</gene>
<evidence type="ECO:0000313" key="2">
    <source>
        <dbReference type="EMBL" id="KAK8524808.1"/>
    </source>
</evidence>
<organism evidence="2 3">
    <name type="scientific">Hibiscus sabdariffa</name>
    <name type="common">roselle</name>
    <dbReference type="NCBI Taxonomy" id="183260"/>
    <lineage>
        <taxon>Eukaryota</taxon>
        <taxon>Viridiplantae</taxon>
        <taxon>Streptophyta</taxon>
        <taxon>Embryophyta</taxon>
        <taxon>Tracheophyta</taxon>
        <taxon>Spermatophyta</taxon>
        <taxon>Magnoliopsida</taxon>
        <taxon>eudicotyledons</taxon>
        <taxon>Gunneridae</taxon>
        <taxon>Pentapetalae</taxon>
        <taxon>rosids</taxon>
        <taxon>malvids</taxon>
        <taxon>Malvales</taxon>
        <taxon>Malvaceae</taxon>
        <taxon>Malvoideae</taxon>
        <taxon>Hibiscus</taxon>
    </lineage>
</organism>
<keyword evidence="3" id="KW-1185">Reference proteome</keyword>
<feature type="region of interest" description="Disordered" evidence="1">
    <location>
        <begin position="1"/>
        <end position="58"/>
    </location>
</feature>
<accession>A0ABR2CWT4</accession>
<sequence length="146" mass="16289">MEPNTGGGNSAVIPSAPSHSNASTPTNQEQQDQQQQQPIVQQEQQNQNHQSLASHFHLSQLVENLGDAIDNGTRDQHSDALINELNNHFDKCQQLLNSIGASLSTKDMTVEGQYQKQEESEQLLNQRRDLIANYRSTVEDLVKTEP</sequence>
<evidence type="ECO:0008006" key="4">
    <source>
        <dbReference type="Google" id="ProtNLM"/>
    </source>
</evidence>
<comment type="caution">
    <text evidence="2">The sequence shown here is derived from an EMBL/GenBank/DDBJ whole genome shotgun (WGS) entry which is preliminary data.</text>
</comment>
<proteinExistence type="predicted"/>
<evidence type="ECO:0000313" key="3">
    <source>
        <dbReference type="Proteomes" id="UP001472677"/>
    </source>
</evidence>
<dbReference type="InterPro" id="IPR038790">
    <property type="entry name" value="Med9_plant"/>
</dbReference>
<protein>
    <recommendedName>
        <fullName evidence="4">Mediator of RNA polymerase II transcription subunit 9</fullName>
    </recommendedName>
</protein>
<dbReference type="EMBL" id="JBBPBM010000041">
    <property type="protein sequence ID" value="KAK8524808.1"/>
    <property type="molecule type" value="Genomic_DNA"/>
</dbReference>
<feature type="compositionally biased region" description="Low complexity" evidence="1">
    <location>
        <begin position="27"/>
        <end position="50"/>
    </location>
</feature>
<reference evidence="2 3" key="1">
    <citation type="journal article" date="2024" name="G3 (Bethesda)">
        <title>Genome assembly of Hibiscus sabdariffa L. provides insights into metabolisms of medicinal natural products.</title>
        <authorList>
            <person name="Kim T."/>
        </authorList>
    </citation>
    <scope>NUCLEOTIDE SEQUENCE [LARGE SCALE GENOMIC DNA]</scope>
    <source>
        <strain evidence="2">TK-2024</strain>
        <tissue evidence="2">Old leaves</tissue>
    </source>
</reference>
<name>A0ABR2CWT4_9ROSI</name>
<feature type="compositionally biased region" description="Polar residues" evidence="1">
    <location>
        <begin position="17"/>
        <end position="26"/>
    </location>
</feature>
<dbReference type="PANTHER" id="PTHR37188">
    <property type="entry name" value="MEDIATOR OF RNA POLYMERASE II TRANSCRIPTION SUBUNIT-RELATED"/>
    <property type="match status" value="1"/>
</dbReference>
<dbReference type="Proteomes" id="UP001472677">
    <property type="component" value="Unassembled WGS sequence"/>
</dbReference>
<dbReference type="PANTHER" id="PTHR37188:SF1">
    <property type="entry name" value="MEDIATOR OF RNA POLYMERASE II TRANSCRIPTION SUBUNIT-RELATED"/>
    <property type="match status" value="1"/>
</dbReference>